<dbReference type="EMBL" id="ACOP02000008">
    <property type="protein sequence ID" value="EEU97843.1"/>
    <property type="molecule type" value="Genomic_DNA"/>
</dbReference>
<sequence>MILEEINDHVVQIEPLEREFESAKVQVGFASVQIDEMTYGIIIFQIPTVRPAEAETAGMFS</sequence>
<dbReference type="RefSeq" id="WP_005929484.1">
    <property type="nucleotide sequence ID" value="NZ_CP022479.1"/>
</dbReference>
<dbReference type="HOGENOM" id="CLU_2915698_0_0_9"/>
<comment type="caution">
    <text evidence="1">The sequence shown here is derived from an EMBL/GenBank/DDBJ whole genome shotgun (WGS) entry which is preliminary data.</text>
</comment>
<gene>
    <name evidence="1" type="ORF">FAEPRAA2165_00427</name>
</gene>
<evidence type="ECO:0000313" key="1">
    <source>
        <dbReference type="EMBL" id="EEU97843.1"/>
    </source>
</evidence>
<evidence type="ECO:0000313" key="2">
    <source>
        <dbReference type="Proteomes" id="UP000004619"/>
    </source>
</evidence>
<dbReference type="AlphaFoldDB" id="C7H2D0"/>
<dbReference type="Proteomes" id="UP000004619">
    <property type="component" value="Unassembled WGS sequence"/>
</dbReference>
<proteinExistence type="predicted"/>
<accession>C7H2D0</accession>
<organism evidence="1 2">
    <name type="scientific">Faecalibacterium duncaniae (strain DSM 17677 / JCM 31915 / A2-165)</name>
    <name type="common">Faecalibacterium prausnitzii</name>
    <dbReference type="NCBI Taxonomy" id="411483"/>
    <lineage>
        <taxon>Bacteria</taxon>
        <taxon>Bacillati</taxon>
        <taxon>Bacillota</taxon>
        <taxon>Clostridia</taxon>
        <taxon>Eubacteriales</taxon>
        <taxon>Oscillospiraceae</taxon>
        <taxon>Faecalibacterium</taxon>
    </lineage>
</organism>
<reference evidence="1" key="1">
    <citation type="submission" date="2009-08" db="EMBL/GenBank/DDBJ databases">
        <authorList>
            <person name="Weinstock G."/>
            <person name="Sodergren E."/>
            <person name="Clifton S."/>
            <person name="Fulton L."/>
            <person name="Fulton B."/>
            <person name="Courtney L."/>
            <person name="Fronick C."/>
            <person name="Harrison M."/>
            <person name="Strong C."/>
            <person name="Farmer C."/>
            <person name="Delahaunty K."/>
            <person name="Markovic C."/>
            <person name="Hall O."/>
            <person name="Minx P."/>
            <person name="Tomlinson C."/>
            <person name="Mitreva M."/>
            <person name="Nelson J."/>
            <person name="Hou S."/>
            <person name="Wollam A."/>
            <person name="Pepin K.H."/>
            <person name="Johnson M."/>
            <person name="Bhonagiri V."/>
            <person name="Nash W.E."/>
            <person name="Warren W."/>
            <person name="Chinwalla A."/>
            <person name="Mardis E.R."/>
            <person name="Wilson R.K."/>
        </authorList>
    </citation>
    <scope>NUCLEOTIDE SEQUENCE [LARGE SCALE GENOMIC DNA]</scope>
    <source>
        <strain evidence="1">A2-165</strain>
    </source>
</reference>
<keyword evidence="2" id="KW-1185">Reference proteome</keyword>
<name>C7H2D0_FAED2</name>
<protein>
    <submittedName>
        <fullName evidence="1">Uncharacterized protein</fullName>
    </submittedName>
</protein>